<dbReference type="OrthoDB" id="5870777at2759"/>
<organism evidence="1 2">
    <name type="scientific">Cylicostephanus goldi</name>
    <name type="common">Nematode worm</name>
    <dbReference type="NCBI Taxonomy" id="71465"/>
    <lineage>
        <taxon>Eukaryota</taxon>
        <taxon>Metazoa</taxon>
        <taxon>Ecdysozoa</taxon>
        <taxon>Nematoda</taxon>
        <taxon>Chromadorea</taxon>
        <taxon>Rhabditida</taxon>
        <taxon>Rhabditina</taxon>
        <taxon>Rhabditomorpha</taxon>
        <taxon>Strongyloidea</taxon>
        <taxon>Strongylidae</taxon>
        <taxon>Cylicostephanus</taxon>
    </lineage>
</organism>
<dbReference type="Proteomes" id="UP000271889">
    <property type="component" value="Unassembled WGS sequence"/>
</dbReference>
<evidence type="ECO:0008006" key="3">
    <source>
        <dbReference type="Google" id="ProtNLM"/>
    </source>
</evidence>
<proteinExistence type="predicted"/>
<evidence type="ECO:0000313" key="2">
    <source>
        <dbReference type="Proteomes" id="UP000271889"/>
    </source>
</evidence>
<keyword evidence="2" id="KW-1185">Reference proteome</keyword>
<accession>A0A3P6Q4Z5</accession>
<evidence type="ECO:0000313" key="1">
    <source>
        <dbReference type="EMBL" id="VDK46686.1"/>
    </source>
</evidence>
<name>A0A3P6Q4Z5_CYLGO</name>
<protein>
    <recommendedName>
        <fullName evidence="3">Zasp-like motif domain-containing protein</fullName>
    </recommendedName>
</protein>
<reference evidence="1 2" key="1">
    <citation type="submission" date="2018-11" db="EMBL/GenBank/DDBJ databases">
        <authorList>
            <consortium name="Pathogen Informatics"/>
        </authorList>
    </citation>
    <scope>NUCLEOTIDE SEQUENCE [LARGE SCALE GENOMIC DNA]</scope>
</reference>
<sequence>MSEVITTDVKPAAPSYVNVQEDKRLSQMLPPAAAPQPATNSFVVLRESPMPAVQPAVRSSFVPTRESPMPAVQPAARTSYIVTRESPNPITQNPPQQFAANDWTNNVSEVPRREFVPVLPAIDPADYRPDEPEVKRVNERRPPVGGRLVLPTSIDASVIGNRASMHNVEEYIQPSYTANRPVSQVAQVPQIPAKPAGAIRLSVFQRSTHIFRTNLTHDVCAMLHN</sequence>
<dbReference type="EMBL" id="UYRV01001311">
    <property type="protein sequence ID" value="VDK46686.1"/>
    <property type="molecule type" value="Genomic_DNA"/>
</dbReference>
<gene>
    <name evidence="1" type="ORF">CGOC_LOCUS834</name>
</gene>
<dbReference type="AlphaFoldDB" id="A0A3P6Q4Z5"/>